<dbReference type="PANTHER" id="PTHR28047:SF5">
    <property type="entry name" value="PROTEIN DCG1"/>
    <property type="match status" value="1"/>
</dbReference>
<dbReference type="Gene3D" id="3.40.50.12500">
    <property type="match status" value="1"/>
</dbReference>
<dbReference type="PANTHER" id="PTHR28047">
    <property type="entry name" value="PROTEIN DCG1"/>
    <property type="match status" value="1"/>
</dbReference>
<evidence type="ECO:0000313" key="2">
    <source>
        <dbReference type="EMBL" id="MBM2413766.1"/>
    </source>
</evidence>
<dbReference type="Proteomes" id="UP000755667">
    <property type="component" value="Unassembled WGS sequence"/>
</dbReference>
<accession>A0A9Q2NTY6</accession>
<dbReference type="Pfam" id="PF01177">
    <property type="entry name" value="Asp_Glu_race"/>
    <property type="match status" value="1"/>
</dbReference>
<keyword evidence="5" id="KW-1185">Reference proteome</keyword>
<dbReference type="Proteomes" id="UP000809440">
    <property type="component" value="Unassembled WGS sequence"/>
</dbReference>
<dbReference type="InterPro" id="IPR052186">
    <property type="entry name" value="Hydantoin_racemase-like"/>
</dbReference>
<dbReference type="GO" id="GO:0047661">
    <property type="term" value="F:amino-acid racemase activity"/>
    <property type="evidence" value="ECO:0007669"/>
    <property type="project" value="InterPro"/>
</dbReference>
<dbReference type="EMBL" id="JAFBXE010000010">
    <property type="protein sequence ID" value="MBM2413766.1"/>
    <property type="molecule type" value="Genomic_DNA"/>
</dbReference>
<name>A0A9Q2NTY6_9RHOB</name>
<evidence type="ECO:0000256" key="1">
    <source>
        <dbReference type="ARBA" id="ARBA00038414"/>
    </source>
</evidence>
<dbReference type="EMBL" id="JAFBXF010000010">
    <property type="protein sequence ID" value="MBM2418435.1"/>
    <property type="molecule type" value="Genomic_DNA"/>
</dbReference>
<organism evidence="2 4">
    <name type="scientific">Marivita cryptomonadis</name>
    <dbReference type="NCBI Taxonomy" id="505252"/>
    <lineage>
        <taxon>Bacteria</taxon>
        <taxon>Pseudomonadati</taxon>
        <taxon>Pseudomonadota</taxon>
        <taxon>Alphaproteobacteria</taxon>
        <taxon>Rhodobacterales</taxon>
        <taxon>Roseobacteraceae</taxon>
        <taxon>Marivita</taxon>
    </lineage>
</organism>
<dbReference type="AlphaFoldDB" id="A0A9Q2NTY6"/>
<gene>
    <name evidence="2" type="ORF">JQX41_15725</name>
    <name evidence="3" type="ORF">JQX48_15735</name>
</gene>
<sequence length="230" mass="24458">MMRGRQVHDGPDRTYALPDILLLNANTNTAMTDKMLDAARVLHPNCRGATVARGHKYISDQDTALVAAEAVVEFAEKLDAETMPDALVIACFGDPGLWTVRDQLPIPVIGMAEASCHVACQVGRRFAIVTGGSAWEPMLRDFVGVTGLSSRMSGVYTLDQTGDVLAAEPQKALPFIAKKVDLARKGGADVVILGGAGMVGFADLLRPCLDFPVLDSLTCAILQSVAFANM</sequence>
<evidence type="ECO:0000313" key="5">
    <source>
        <dbReference type="Proteomes" id="UP000809440"/>
    </source>
</evidence>
<evidence type="ECO:0000313" key="4">
    <source>
        <dbReference type="Proteomes" id="UP000755667"/>
    </source>
</evidence>
<protein>
    <submittedName>
        <fullName evidence="2">Aspartate/glutamate racemase family protein</fullName>
    </submittedName>
</protein>
<evidence type="ECO:0000313" key="3">
    <source>
        <dbReference type="EMBL" id="MBM2418435.1"/>
    </source>
</evidence>
<dbReference type="InterPro" id="IPR053714">
    <property type="entry name" value="Iso_Racemase_Enz_sf"/>
</dbReference>
<dbReference type="InterPro" id="IPR015942">
    <property type="entry name" value="Asp/Glu/hydantoin_racemase"/>
</dbReference>
<comment type="caution">
    <text evidence="2">The sequence shown here is derived from an EMBL/GenBank/DDBJ whole genome shotgun (WGS) entry which is preliminary data.</text>
</comment>
<proteinExistence type="inferred from homology"/>
<reference evidence="2 5" key="1">
    <citation type="submission" date="2021-01" db="EMBL/GenBank/DDBJ databases">
        <title>Diatom-associated Roseobacters Show Island Model of Population Structure.</title>
        <authorList>
            <person name="Qu L."/>
            <person name="Feng X."/>
            <person name="Chen Y."/>
            <person name="Li L."/>
            <person name="Wang X."/>
            <person name="Hu Z."/>
            <person name="Wang H."/>
            <person name="Luo H."/>
        </authorList>
    </citation>
    <scope>NUCLEOTIDE SEQUENCE</scope>
    <source>
        <strain evidence="3 5">CC28-63</strain>
        <strain evidence="2">CC28-69</strain>
    </source>
</reference>
<comment type="similarity">
    <text evidence="1">Belongs to the HyuE racemase family.</text>
</comment>